<evidence type="ECO:0000313" key="2">
    <source>
        <dbReference type="EMBL" id="TYP93380.1"/>
    </source>
</evidence>
<accession>A0A5D3YIW5</accession>
<protein>
    <recommendedName>
        <fullName evidence="4">Outer membrane protein beta-barrel domain-containing protein</fullName>
    </recommendedName>
</protein>
<name>A0A5D3YIW5_9BACT</name>
<dbReference type="AlphaFoldDB" id="A0A5D3YIW5"/>
<evidence type="ECO:0000313" key="3">
    <source>
        <dbReference type="Proteomes" id="UP000324595"/>
    </source>
</evidence>
<comment type="caution">
    <text evidence="2">The sequence shown here is derived from an EMBL/GenBank/DDBJ whole genome shotgun (WGS) entry which is preliminary data.</text>
</comment>
<dbReference type="Proteomes" id="UP000324595">
    <property type="component" value="Unassembled WGS sequence"/>
</dbReference>
<dbReference type="RefSeq" id="WP_148898453.1">
    <property type="nucleotide sequence ID" value="NZ_VNHY01000002.1"/>
</dbReference>
<evidence type="ECO:0000256" key="1">
    <source>
        <dbReference type="SAM" id="SignalP"/>
    </source>
</evidence>
<reference evidence="2 3" key="1">
    <citation type="submission" date="2019-07" db="EMBL/GenBank/DDBJ databases">
        <title>Genomic Encyclopedia of Archaeal and Bacterial Type Strains, Phase II (KMG-II): from individual species to whole genera.</title>
        <authorList>
            <person name="Goeker M."/>
        </authorList>
    </citation>
    <scope>NUCLEOTIDE SEQUENCE [LARGE SCALE GENOMIC DNA]</scope>
    <source>
        <strain evidence="2 3">DSM 21935</strain>
    </source>
</reference>
<gene>
    <name evidence="2" type="ORF">LX73_1082</name>
</gene>
<evidence type="ECO:0008006" key="4">
    <source>
        <dbReference type="Google" id="ProtNLM"/>
    </source>
</evidence>
<keyword evidence="1" id="KW-0732">Signal</keyword>
<dbReference type="OrthoDB" id="1524048at2"/>
<sequence>MITHKFNKATRILSFALLSLLLTGIVSQPVFGQSEGQSDSGLKKLRSDVGIHGLTANIHSLGDLTYKENNPLITDGSSELEFVYRDVRMMSQRLGVGFQILTSFFVDSPNNSFGVGSWGVGPLVRVYPFRTNRLQPYTQMNLMFGNNMGLNTLANTQGAAENFRVRFGLRAGLAYRMSNTIGLFTEIGYDWESDRLFRADSRALQANIGIDFYLFN</sequence>
<organism evidence="2 3">
    <name type="scientific">Fodinibius salinus</name>
    <dbReference type="NCBI Taxonomy" id="860790"/>
    <lineage>
        <taxon>Bacteria</taxon>
        <taxon>Pseudomonadati</taxon>
        <taxon>Balneolota</taxon>
        <taxon>Balneolia</taxon>
        <taxon>Balneolales</taxon>
        <taxon>Balneolaceae</taxon>
        <taxon>Fodinibius</taxon>
    </lineage>
</organism>
<dbReference type="EMBL" id="VNHY01000002">
    <property type="protein sequence ID" value="TYP93380.1"/>
    <property type="molecule type" value="Genomic_DNA"/>
</dbReference>
<keyword evidence="3" id="KW-1185">Reference proteome</keyword>
<feature type="chain" id="PRO_5023067327" description="Outer membrane protein beta-barrel domain-containing protein" evidence="1">
    <location>
        <begin position="33"/>
        <end position="216"/>
    </location>
</feature>
<feature type="signal peptide" evidence="1">
    <location>
        <begin position="1"/>
        <end position="32"/>
    </location>
</feature>
<proteinExistence type="predicted"/>